<dbReference type="Proteomes" id="UP000593890">
    <property type="component" value="Chromosome"/>
</dbReference>
<dbReference type="CDD" id="cd08187">
    <property type="entry name" value="BDH"/>
    <property type="match status" value="1"/>
</dbReference>
<evidence type="ECO:0000259" key="3">
    <source>
        <dbReference type="Pfam" id="PF25137"/>
    </source>
</evidence>
<dbReference type="InterPro" id="IPR018211">
    <property type="entry name" value="ADH_Fe_CS"/>
</dbReference>
<proteinExistence type="predicted"/>
<dbReference type="GO" id="GO:1990002">
    <property type="term" value="F:methylglyoxal reductase (NADPH) (acetol producing) activity"/>
    <property type="evidence" value="ECO:0007669"/>
    <property type="project" value="TreeGrafter"/>
</dbReference>
<keyword evidence="5" id="KW-1185">Reference proteome</keyword>
<sequence length="390" mass="43008">MNDFTLHLTTKIVFGRDAESKIGEEAARYGKKVLLHYGGGSIKRSGLYDSVKDSLAKSGLEVFELAGVKPNPRLSLVREGIELCRKEGIDLILAVGGGSVIDSAKAIGIGVPAKCDVWDFYLGKACPEKMMPVGVVLTIPAAGSECSNGSVITNEDGDYKRAVDNQIMRPSFAIMNPERTYTLPPYQTACGITDMMAHIMERYFTNVDHVDLTDRLCEATLRTIINNAPIVLRDPENYDARAEIMWSGTIAHNGLLDTGRIGDWGSHNIEHEISGIYDVAHGAGLAVVFPAWMKYVYHHDVARFVQFAVRVFDVDLAFGRPEEIAEEGIRRLEQFFTSIGMPITLPQLGVDDSRLGEMADKALVGCEYQGHFVPLYRDDVYNILKIAMGK</sequence>
<gene>
    <name evidence="4" type="primary">yugJ</name>
    <name evidence="4" type="ORF">C12CBH8_06050</name>
</gene>
<dbReference type="KEGG" id="sman:C12CBH8_06050"/>
<dbReference type="GO" id="GO:0046872">
    <property type="term" value="F:metal ion binding"/>
    <property type="evidence" value="ECO:0007669"/>
    <property type="project" value="InterPro"/>
</dbReference>
<keyword evidence="1" id="KW-0560">Oxidoreductase</keyword>
<dbReference type="Pfam" id="PF25137">
    <property type="entry name" value="ADH_Fe_C"/>
    <property type="match status" value="1"/>
</dbReference>
<protein>
    <submittedName>
        <fullName evidence="4">Putative NADH-dependent butanol dehydrogenase 1</fullName>
    </submittedName>
</protein>
<dbReference type="InterPro" id="IPR001670">
    <property type="entry name" value="ADH_Fe/GldA"/>
</dbReference>
<name>A0A7I8CZU7_9FIRM</name>
<dbReference type="RefSeq" id="WP_090265090.1">
    <property type="nucleotide sequence ID" value="NZ_AP023321.1"/>
</dbReference>
<dbReference type="PANTHER" id="PTHR43633:SF1">
    <property type="entry name" value="ALCOHOL DEHYDROGENASE YQHD"/>
    <property type="match status" value="1"/>
</dbReference>
<dbReference type="Gene3D" id="3.40.50.1970">
    <property type="match status" value="1"/>
</dbReference>
<evidence type="ECO:0000256" key="1">
    <source>
        <dbReference type="ARBA" id="ARBA00023002"/>
    </source>
</evidence>
<dbReference type="AlphaFoldDB" id="A0A7I8CZU7"/>
<feature type="domain" description="Fe-containing alcohol dehydrogenase-like C-terminal" evidence="3">
    <location>
        <begin position="189"/>
        <end position="387"/>
    </location>
</feature>
<dbReference type="InterPro" id="IPR044731">
    <property type="entry name" value="BDH-like"/>
</dbReference>
<dbReference type="PANTHER" id="PTHR43633">
    <property type="entry name" value="ALCOHOL DEHYDROGENASE YQHD"/>
    <property type="match status" value="1"/>
</dbReference>
<dbReference type="PROSITE" id="PS00060">
    <property type="entry name" value="ADH_IRON_2"/>
    <property type="match status" value="1"/>
</dbReference>
<evidence type="ECO:0000313" key="4">
    <source>
        <dbReference type="EMBL" id="BCI59966.1"/>
    </source>
</evidence>
<dbReference type="GO" id="GO:0008106">
    <property type="term" value="F:alcohol dehydrogenase (NADP+) activity"/>
    <property type="evidence" value="ECO:0007669"/>
    <property type="project" value="TreeGrafter"/>
</dbReference>
<organism evidence="4 5">
    <name type="scientific">Solibaculum mannosilyticum</name>
    <dbReference type="NCBI Taxonomy" id="2780922"/>
    <lineage>
        <taxon>Bacteria</taxon>
        <taxon>Bacillati</taxon>
        <taxon>Bacillota</taxon>
        <taxon>Clostridia</taxon>
        <taxon>Eubacteriales</taxon>
        <taxon>Oscillospiraceae</taxon>
        <taxon>Solibaculum</taxon>
    </lineage>
</organism>
<dbReference type="EMBL" id="AP023321">
    <property type="protein sequence ID" value="BCI59966.1"/>
    <property type="molecule type" value="Genomic_DNA"/>
</dbReference>
<dbReference type="Gene3D" id="1.20.1090.10">
    <property type="entry name" value="Dehydroquinate synthase-like - alpha domain"/>
    <property type="match status" value="1"/>
</dbReference>
<reference evidence="5" key="1">
    <citation type="submission" date="2020-07" db="EMBL/GenBank/DDBJ databases">
        <title>Complete genome sequencing of Clostridia bacterium strain 12CBH8.</title>
        <authorList>
            <person name="Sakamoto M."/>
            <person name="Murakami T."/>
            <person name="Mori H."/>
        </authorList>
    </citation>
    <scope>NUCLEOTIDE SEQUENCE [LARGE SCALE GENOMIC DNA]</scope>
    <source>
        <strain evidence="5">12CBH8</strain>
    </source>
</reference>
<dbReference type="Pfam" id="PF00465">
    <property type="entry name" value="Fe-ADH"/>
    <property type="match status" value="1"/>
</dbReference>
<dbReference type="SUPFAM" id="SSF56796">
    <property type="entry name" value="Dehydroquinate synthase-like"/>
    <property type="match status" value="1"/>
</dbReference>
<evidence type="ECO:0000259" key="2">
    <source>
        <dbReference type="Pfam" id="PF00465"/>
    </source>
</evidence>
<dbReference type="GO" id="GO:1990362">
    <property type="term" value="F:butanol dehydrogenase (NAD+) activity"/>
    <property type="evidence" value="ECO:0007669"/>
    <property type="project" value="InterPro"/>
</dbReference>
<dbReference type="FunFam" id="3.40.50.1970:FF:000003">
    <property type="entry name" value="Alcohol dehydrogenase, iron-containing"/>
    <property type="match status" value="1"/>
</dbReference>
<dbReference type="GO" id="GO:0005829">
    <property type="term" value="C:cytosol"/>
    <property type="evidence" value="ECO:0007669"/>
    <property type="project" value="TreeGrafter"/>
</dbReference>
<feature type="domain" description="Alcohol dehydrogenase iron-type/glycerol dehydrogenase GldA" evidence="2">
    <location>
        <begin position="10"/>
        <end position="177"/>
    </location>
</feature>
<evidence type="ECO:0000313" key="5">
    <source>
        <dbReference type="Proteomes" id="UP000593890"/>
    </source>
</evidence>
<accession>A0A7I8CZU7</accession>
<dbReference type="InterPro" id="IPR056798">
    <property type="entry name" value="ADH_Fe_C"/>
</dbReference>